<dbReference type="InterPro" id="IPR014718">
    <property type="entry name" value="GH-type_carb-bd"/>
</dbReference>
<dbReference type="AlphaFoldDB" id="A0A1M4UJ90"/>
<evidence type="ECO:0000256" key="4">
    <source>
        <dbReference type="SAM" id="SignalP"/>
    </source>
</evidence>
<dbReference type="SUPFAM" id="SSF48208">
    <property type="entry name" value="Six-hairpin glycosidases"/>
    <property type="match status" value="1"/>
</dbReference>
<dbReference type="Pfam" id="PF07971">
    <property type="entry name" value="Glyco_hydro_92"/>
    <property type="match status" value="1"/>
</dbReference>
<feature type="domain" description="Glycosyl hydrolase family 92 N-terminal" evidence="6">
    <location>
        <begin position="29"/>
        <end position="269"/>
    </location>
</feature>
<sequence length="774" mass="87959">MKIKSIVLYCLLNLFGTLLFAQEKRPVDYVDVFMGTSNSRWMLGPYATMPYGMVQLGPDNQGANQGYNWMAGYEYAINSVDGFSHIHAWTMAGLRMMPSTADLSYSDEPTDSPYKGAGAGYHSRIEKSTEKGSPGYYSVYLYDHDVKAEMAVTTRCGLQRYTFPKKKESRILIDLQFPAEYDFKVKDAKITKVTATEIEGYAESASGGFNDYKVCFVLQFDRPFQSFNTWTGKKLTRDCNEVSGKGDVGAFVTYNTKQGDQVHVRSGISLVSIEQARLNLKTEMEPFGWNLEAVKRNAESTWNKLLSTIKVEGGTETDKVKFYTNLYRVFAAKQTWNDVNGKYVDPAENVQTLKYCKSIYGGDAFWNTFWNSNGVLSLIAPEVMENWTGTQLELFERTGWTAKGPAGLEYSGIMEGSHEIALMVAACQKGLIKNKETVKKVYEAARFMMMNEGVSLHGGEAGNPKLKEYMKFGYVPYEHGKTNKVLDYAFDDYCVAQLAKSLGKKADYSYFNKRSENYKHVFHPDLKFVVPRDSTGKWIPDYDEFSNRSFVEGNGWEYSFYVPHDVRGLIALMGKDLFNTRLNDGFEKSVDYKFAAHALDRTTGERNEFYINQGNEINMQAAFLFNYSGKPWLTQKWTRDIMESFYGSTPYQAWEGDEDEGQMGGWYVMSSLGLFEMRGGTETNPELDLTTPLFDKMTIQLDPKFYKGKEFVIEVLNNSKENIYIQSATLNGKSLTRPKIHFKDIVNGGKLSFEVGPVPNKNWGIENFKEINKK</sequence>
<evidence type="ECO:0000259" key="6">
    <source>
        <dbReference type="Pfam" id="PF17678"/>
    </source>
</evidence>
<evidence type="ECO:0000313" key="7">
    <source>
        <dbReference type="EMBL" id="SHE56718.1"/>
    </source>
</evidence>
<dbReference type="STRING" id="288992.SAMN04488522_101582"/>
<feature type="domain" description="Glycosyl hydrolase family 92" evidence="5">
    <location>
        <begin position="275"/>
        <end position="756"/>
    </location>
</feature>
<dbReference type="GO" id="GO:0005975">
    <property type="term" value="P:carbohydrate metabolic process"/>
    <property type="evidence" value="ECO:0007669"/>
    <property type="project" value="InterPro"/>
</dbReference>
<dbReference type="Gene3D" id="3.30.2080.10">
    <property type="entry name" value="GH92 mannosidase domain"/>
    <property type="match status" value="1"/>
</dbReference>
<dbReference type="Gene3D" id="2.70.98.10">
    <property type="match status" value="1"/>
</dbReference>
<dbReference type="GO" id="GO:0030246">
    <property type="term" value="F:carbohydrate binding"/>
    <property type="evidence" value="ECO:0007669"/>
    <property type="project" value="InterPro"/>
</dbReference>
<dbReference type="GO" id="GO:0006516">
    <property type="term" value="P:glycoprotein catabolic process"/>
    <property type="evidence" value="ECO:0007669"/>
    <property type="project" value="TreeGrafter"/>
</dbReference>
<comment type="cofactor">
    <cofactor evidence="1">
        <name>Ca(2+)</name>
        <dbReference type="ChEBI" id="CHEBI:29108"/>
    </cofactor>
</comment>
<dbReference type="InterPro" id="IPR050883">
    <property type="entry name" value="PNGase"/>
</dbReference>
<evidence type="ECO:0000256" key="1">
    <source>
        <dbReference type="ARBA" id="ARBA00001913"/>
    </source>
</evidence>
<feature type="signal peptide" evidence="4">
    <location>
        <begin position="1"/>
        <end position="21"/>
    </location>
</feature>
<evidence type="ECO:0000256" key="3">
    <source>
        <dbReference type="ARBA" id="ARBA00022837"/>
    </source>
</evidence>
<dbReference type="PANTHER" id="PTHR12143">
    <property type="entry name" value="PEPTIDE N-GLYCANASE PNGASE -RELATED"/>
    <property type="match status" value="1"/>
</dbReference>
<dbReference type="InterPro" id="IPR041371">
    <property type="entry name" value="GH92_N"/>
</dbReference>
<evidence type="ECO:0000256" key="2">
    <source>
        <dbReference type="ARBA" id="ARBA00011245"/>
    </source>
</evidence>
<comment type="subunit">
    <text evidence="2">Monomer.</text>
</comment>
<feature type="chain" id="PRO_5013290777" evidence="4">
    <location>
        <begin position="22"/>
        <end position="774"/>
    </location>
</feature>
<protein>
    <submittedName>
        <fullName evidence="7">Alpha-1,2-mannosidase, putative</fullName>
    </submittedName>
</protein>
<evidence type="ECO:0000259" key="5">
    <source>
        <dbReference type="Pfam" id="PF07971"/>
    </source>
</evidence>
<dbReference type="Gene3D" id="1.20.1050.60">
    <property type="entry name" value="alpha-1,2-mannosidase"/>
    <property type="match status" value="1"/>
</dbReference>
<dbReference type="InterPro" id="IPR012939">
    <property type="entry name" value="Glyco_hydro_92"/>
</dbReference>
<dbReference type="PANTHER" id="PTHR12143:SF39">
    <property type="entry name" value="SECRETED PROTEIN"/>
    <property type="match status" value="1"/>
</dbReference>
<dbReference type="Proteomes" id="UP000184287">
    <property type="component" value="Unassembled WGS sequence"/>
</dbReference>
<dbReference type="Pfam" id="PF17678">
    <property type="entry name" value="Glyco_hydro_92N"/>
    <property type="match status" value="1"/>
</dbReference>
<dbReference type="Gene3D" id="1.20.1610.10">
    <property type="entry name" value="alpha-1,2-mannosidases domains"/>
    <property type="match status" value="1"/>
</dbReference>
<dbReference type="InterPro" id="IPR005887">
    <property type="entry name" value="GH92_a_mannosidase_put"/>
</dbReference>
<dbReference type="InterPro" id="IPR008928">
    <property type="entry name" value="6-hairpin_glycosidase_sf"/>
</dbReference>
<dbReference type="RefSeq" id="WP_073227149.1">
    <property type="nucleotide sequence ID" value="NZ_FQUQ01000001.1"/>
</dbReference>
<gene>
    <name evidence="7" type="ORF">SAMN04488522_101582</name>
</gene>
<dbReference type="EMBL" id="FQUQ01000001">
    <property type="protein sequence ID" value="SHE56718.1"/>
    <property type="molecule type" value="Genomic_DNA"/>
</dbReference>
<name>A0A1M4UJ90_9SPHI</name>
<dbReference type="FunFam" id="3.30.2080.10:FF:000001">
    <property type="entry name" value="Alpha-1,2-mannosidase subfamily"/>
    <property type="match status" value="1"/>
</dbReference>
<reference evidence="8" key="1">
    <citation type="submission" date="2016-11" db="EMBL/GenBank/DDBJ databases">
        <authorList>
            <person name="Varghese N."/>
            <person name="Submissions S."/>
        </authorList>
    </citation>
    <scope>NUCLEOTIDE SEQUENCE [LARGE SCALE GENOMIC DNA]</scope>
    <source>
        <strain evidence="8">DSM 16990</strain>
    </source>
</reference>
<dbReference type="GO" id="GO:0005829">
    <property type="term" value="C:cytosol"/>
    <property type="evidence" value="ECO:0007669"/>
    <property type="project" value="TreeGrafter"/>
</dbReference>
<organism evidence="7 8">
    <name type="scientific">Pedobacter caeni</name>
    <dbReference type="NCBI Taxonomy" id="288992"/>
    <lineage>
        <taxon>Bacteria</taxon>
        <taxon>Pseudomonadati</taxon>
        <taxon>Bacteroidota</taxon>
        <taxon>Sphingobacteriia</taxon>
        <taxon>Sphingobacteriales</taxon>
        <taxon>Sphingobacteriaceae</taxon>
        <taxon>Pedobacter</taxon>
    </lineage>
</organism>
<proteinExistence type="predicted"/>
<dbReference type="NCBIfam" id="TIGR01180">
    <property type="entry name" value="aman2_put"/>
    <property type="match status" value="1"/>
</dbReference>
<dbReference type="OrthoDB" id="9758101at2"/>
<keyword evidence="3" id="KW-0106">Calcium</keyword>
<keyword evidence="8" id="KW-1185">Reference proteome</keyword>
<dbReference type="GO" id="GO:0000224">
    <property type="term" value="F:peptide-N4-(N-acetyl-beta-glucosaminyl)asparagine amidase activity"/>
    <property type="evidence" value="ECO:0007669"/>
    <property type="project" value="TreeGrafter"/>
</dbReference>
<evidence type="ECO:0000313" key="8">
    <source>
        <dbReference type="Proteomes" id="UP000184287"/>
    </source>
</evidence>
<keyword evidence="4" id="KW-0732">Signal</keyword>
<accession>A0A1M4UJ90</accession>